<evidence type="ECO:0008006" key="3">
    <source>
        <dbReference type="Google" id="ProtNLM"/>
    </source>
</evidence>
<sequence length="131" mass="14962">RSNEKKEEKRKRAENPVNMRHGELVEEFKKKLGCVLWKTKANEYKEYVKNLRAGQFFSVAFKDGLQAGIRVSAAPETIIGGGWIVEAVEQLASFSQIRDGDILVKVNDKACIKYRYQRIQDMLSARSLANL</sequence>
<accession>A0ABN8Q8T8</accession>
<dbReference type="Proteomes" id="UP001159405">
    <property type="component" value="Unassembled WGS sequence"/>
</dbReference>
<proteinExistence type="predicted"/>
<reference evidence="1 2" key="1">
    <citation type="submission" date="2022-05" db="EMBL/GenBank/DDBJ databases">
        <authorList>
            <consortium name="Genoscope - CEA"/>
            <person name="William W."/>
        </authorList>
    </citation>
    <scope>NUCLEOTIDE SEQUENCE [LARGE SCALE GENOMIC DNA]</scope>
</reference>
<comment type="caution">
    <text evidence="1">The sequence shown here is derived from an EMBL/GenBank/DDBJ whole genome shotgun (WGS) entry which is preliminary data.</text>
</comment>
<gene>
    <name evidence="1" type="ORF">PLOB_00003458</name>
</gene>
<dbReference type="EMBL" id="CALNXK010000113">
    <property type="protein sequence ID" value="CAH3159097.1"/>
    <property type="molecule type" value="Genomic_DNA"/>
</dbReference>
<feature type="non-terminal residue" evidence="1">
    <location>
        <position position="131"/>
    </location>
</feature>
<protein>
    <recommendedName>
        <fullName evidence="3">PDZ domain-containing protein</fullName>
    </recommendedName>
</protein>
<evidence type="ECO:0000313" key="2">
    <source>
        <dbReference type="Proteomes" id="UP001159405"/>
    </source>
</evidence>
<organism evidence="1 2">
    <name type="scientific">Porites lobata</name>
    <dbReference type="NCBI Taxonomy" id="104759"/>
    <lineage>
        <taxon>Eukaryota</taxon>
        <taxon>Metazoa</taxon>
        <taxon>Cnidaria</taxon>
        <taxon>Anthozoa</taxon>
        <taxon>Hexacorallia</taxon>
        <taxon>Scleractinia</taxon>
        <taxon>Fungiina</taxon>
        <taxon>Poritidae</taxon>
        <taxon>Porites</taxon>
    </lineage>
</organism>
<keyword evidence="2" id="KW-1185">Reference proteome</keyword>
<evidence type="ECO:0000313" key="1">
    <source>
        <dbReference type="EMBL" id="CAH3159097.1"/>
    </source>
</evidence>
<name>A0ABN8Q8T8_9CNID</name>
<feature type="non-terminal residue" evidence="1">
    <location>
        <position position="1"/>
    </location>
</feature>